<keyword evidence="1" id="KW-1133">Transmembrane helix</keyword>
<reference evidence="2 3" key="1">
    <citation type="submission" date="2016-08" db="EMBL/GenBank/DDBJ databases">
        <title>Genome of Bacillus solimangrovi GH2-4.</title>
        <authorList>
            <person name="Lim S."/>
            <person name="Kim B.-C."/>
        </authorList>
    </citation>
    <scope>NUCLEOTIDE SEQUENCE [LARGE SCALE GENOMIC DNA]</scope>
    <source>
        <strain evidence="2 3">GH2-4</strain>
    </source>
</reference>
<gene>
    <name evidence="2" type="ORF">BFG57_15670</name>
</gene>
<comment type="caution">
    <text evidence="2">The sequence shown here is derived from an EMBL/GenBank/DDBJ whole genome shotgun (WGS) entry which is preliminary data.</text>
</comment>
<feature type="transmembrane region" description="Helical" evidence="1">
    <location>
        <begin position="41"/>
        <end position="60"/>
    </location>
</feature>
<keyword evidence="1" id="KW-0472">Membrane</keyword>
<feature type="transmembrane region" description="Helical" evidence="1">
    <location>
        <begin position="81"/>
        <end position="102"/>
    </location>
</feature>
<feature type="transmembrane region" description="Helical" evidence="1">
    <location>
        <begin position="12"/>
        <end position="29"/>
    </location>
</feature>
<evidence type="ECO:0000313" key="2">
    <source>
        <dbReference type="EMBL" id="OEH92494.1"/>
    </source>
</evidence>
<name>A0A1E5LEK1_9BACI</name>
<evidence type="ECO:0000313" key="3">
    <source>
        <dbReference type="Proteomes" id="UP000095209"/>
    </source>
</evidence>
<protein>
    <submittedName>
        <fullName evidence="2">Uncharacterized protein</fullName>
    </submittedName>
</protein>
<feature type="transmembrane region" description="Helical" evidence="1">
    <location>
        <begin position="117"/>
        <end position="134"/>
    </location>
</feature>
<keyword evidence="1" id="KW-0812">Transmembrane</keyword>
<organism evidence="2 3">
    <name type="scientific">Bacillus solimangrovi</name>
    <dbReference type="NCBI Taxonomy" id="1305675"/>
    <lineage>
        <taxon>Bacteria</taxon>
        <taxon>Bacillati</taxon>
        <taxon>Bacillota</taxon>
        <taxon>Bacilli</taxon>
        <taxon>Bacillales</taxon>
        <taxon>Bacillaceae</taxon>
        <taxon>Bacillus</taxon>
    </lineage>
</organism>
<dbReference type="Proteomes" id="UP000095209">
    <property type="component" value="Unassembled WGS sequence"/>
</dbReference>
<accession>A0A1E5LEK1</accession>
<proteinExistence type="predicted"/>
<keyword evidence="3" id="KW-1185">Reference proteome</keyword>
<sequence>MAKKKIFDRIKVSQIIASLISILIGIWVINWGLEANHPFSLYFRNFVGIIFFVLSLLVLIKKQPTKEQQLEKWKSTRKRGVYYYIFTRGILGWGLPLGIMSWGLDVDFSQGFRLSELIIRLTAYIVGGLIIGGLRWSQMELELEEVQIEQS</sequence>
<dbReference type="STRING" id="1305675.BFG57_15670"/>
<evidence type="ECO:0000256" key="1">
    <source>
        <dbReference type="SAM" id="Phobius"/>
    </source>
</evidence>
<dbReference type="AlphaFoldDB" id="A0A1E5LEK1"/>
<dbReference type="OrthoDB" id="2692108at2"/>
<dbReference type="RefSeq" id="WP_069717496.1">
    <property type="nucleotide sequence ID" value="NZ_MJEH01000027.1"/>
</dbReference>
<dbReference type="EMBL" id="MJEH01000027">
    <property type="protein sequence ID" value="OEH92494.1"/>
    <property type="molecule type" value="Genomic_DNA"/>
</dbReference>